<dbReference type="Proteomes" id="UP000602647">
    <property type="component" value="Unassembled WGS sequence"/>
</dbReference>
<dbReference type="InterPro" id="IPR050223">
    <property type="entry name" value="D-isomer_2-hydroxyacid_DH"/>
</dbReference>
<feature type="domain" description="D-isomer specific 2-hydroxyacid dehydrogenase NAD-binding" evidence="6">
    <location>
        <begin position="110"/>
        <end position="295"/>
    </location>
</feature>
<dbReference type="Pfam" id="PF02826">
    <property type="entry name" value="2-Hacid_dh_C"/>
    <property type="match status" value="1"/>
</dbReference>
<dbReference type="GO" id="GO:0051287">
    <property type="term" value="F:NAD binding"/>
    <property type="evidence" value="ECO:0007669"/>
    <property type="project" value="InterPro"/>
</dbReference>
<dbReference type="PROSITE" id="PS00671">
    <property type="entry name" value="D_2_HYDROXYACID_DH_3"/>
    <property type="match status" value="1"/>
</dbReference>
<dbReference type="AlphaFoldDB" id="A0A923NG54"/>
<evidence type="ECO:0000259" key="6">
    <source>
        <dbReference type="Pfam" id="PF02826"/>
    </source>
</evidence>
<name>A0A923NG54_9FIRM</name>
<accession>A0A923NG54</accession>
<evidence type="ECO:0000256" key="3">
    <source>
        <dbReference type="ARBA" id="ARBA00023027"/>
    </source>
</evidence>
<dbReference type="PANTHER" id="PTHR10996">
    <property type="entry name" value="2-HYDROXYACID DEHYDROGENASE-RELATED"/>
    <property type="match status" value="1"/>
</dbReference>
<dbReference type="EMBL" id="JACRYT010000001">
    <property type="protein sequence ID" value="MBC6678363.1"/>
    <property type="molecule type" value="Genomic_DNA"/>
</dbReference>
<keyword evidence="3" id="KW-0520">NAD</keyword>
<evidence type="ECO:0000256" key="4">
    <source>
        <dbReference type="RuleBase" id="RU003719"/>
    </source>
</evidence>
<dbReference type="InterPro" id="IPR036291">
    <property type="entry name" value="NAD(P)-bd_dom_sf"/>
</dbReference>
<evidence type="ECO:0000313" key="8">
    <source>
        <dbReference type="Proteomes" id="UP000602647"/>
    </source>
</evidence>
<comment type="caution">
    <text evidence="7">The sequence shown here is derived from an EMBL/GenBank/DDBJ whole genome shotgun (WGS) entry which is preliminary data.</text>
</comment>
<dbReference type="InterPro" id="IPR006140">
    <property type="entry name" value="D-isomer_DH_NAD-bd"/>
</dbReference>
<dbReference type="InterPro" id="IPR006139">
    <property type="entry name" value="D-isomer_2_OHA_DH_cat_dom"/>
</dbReference>
<keyword evidence="8" id="KW-1185">Reference proteome</keyword>
<dbReference type="SUPFAM" id="SSF52283">
    <property type="entry name" value="Formate/glycerate dehydrogenase catalytic domain-like"/>
    <property type="match status" value="1"/>
</dbReference>
<reference evidence="7" key="1">
    <citation type="submission" date="2020-08" db="EMBL/GenBank/DDBJ databases">
        <title>Genome public.</title>
        <authorList>
            <person name="Liu C."/>
            <person name="Sun Q."/>
        </authorList>
    </citation>
    <scope>NUCLEOTIDE SEQUENCE</scope>
    <source>
        <strain evidence="7">BX12</strain>
    </source>
</reference>
<gene>
    <name evidence="7" type="ORF">H9L42_00765</name>
</gene>
<comment type="similarity">
    <text evidence="1 4">Belongs to the D-isomer specific 2-hydroxyacid dehydrogenase family.</text>
</comment>
<proteinExistence type="inferred from homology"/>
<keyword evidence="2 4" id="KW-0560">Oxidoreductase</keyword>
<dbReference type="PANTHER" id="PTHR10996:SF178">
    <property type="entry name" value="2-HYDROXYACID DEHYDROGENASE YGL185C-RELATED"/>
    <property type="match status" value="1"/>
</dbReference>
<dbReference type="SUPFAM" id="SSF51735">
    <property type="entry name" value="NAD(P)-binding Rossmann-fold domains"/>
    <property type="match status" value="1"/>
</dbReference>
<dbReference type="GO" id="GO:0016618">
    <property type="term" value="F:hydroxypyruvate reductase [NAD(P)H] activity"/>
    <property type="evidence" value="ECO:0007669"/>
    <property type="project" value="TreeGrafter"/>
</dbReference>
<dbReference type="InterPro" id="IPR029753">
    <property type="entry name" value="D-isomer_DH_CS"/>
</dbReference>
<dbReference type="Gene3D" id="3.40.50.720">
    <property type="entry name" value="NAD(P)-binding Rossmann-like Domain"/>
    <property type="match status" value="2"/>
</dbReference>
<dbReference type="Pfam" id="PF00389">
    <property type="entry name" value="2-Hacid_dh"/>
    <property type="match status" value="1"/>
</dbReference>
<sequence length="330" mass="36154">MKILVIGNPQRYEKFSPGEEIIGRYDVVYCPVGSEDEELLRAGGDADVILADAISGVSAYVIDRMPNLKMIHSEGVAYNKIDVRAASEKKIYVCNNKGGNAAAVAEQAVLLMLGLLRTVVPGHEAVLAGRQIERKEHLMVKGITDLADCAVGLLGMGDIAKATAARLHAFGCQCFYYTKHRKEASLEQELHLTYKPLDELLPMCDIVSLHMAVNDETVGFMNATRFSQMKRGAYIVNTGRGELIDNDALCKALEVGTLAGAGLDTVFPEPVQKENPVVKFAEDNPGKILFSPHIGGVTTGSFKRMHHHMWENVRRIEFGEKPDCVVNDIV</sequence>
<evidence type="ECO:0000259" key="5">
    <source>
        <dbReference type="Pfam" id="PF00389"/>
    </source>
</evidence>
<dbReference type="GO" id="GO:0030267">
    <property type="term" value="F:glyoxylate reductase (NADPH) activity"/>
    <property type="evidence" value="ECO:0007669"/>
    <property type="project" value="TreeGrafter"/>
</dbReference>
<protein>
    <submittedName>
        <fullName evidence="7">Hydroxyacid dehydrogenase</fullName>
    </submittedName>
</protein>
<organism evidence="7 8">
    <name type="scientific">Zhenpiania hominis</name>
    <dbReference type="NCBI Taxonomy" id="2763644"/>
    <lineage>
        <taxon>Bacteria</taxon>
        <taxon>Bacillati</taxon>
        <taxon>Bacillota</taxon>
        <taxon>Clostridia</taxon>
        <taxon>Peptostreptococcales</taxon>
        <taxon>Anaerovoracaceae</taxon>
        <taxon>Zhenpiania</taxon>
    </lineage>
</organism>
<evidence type="ECO:0000256" key="1">
    <source>
        <dbReference type="ARBA" id="ARBA00005854"/>
    </source>
</evidence>
<dbReference type="GO" id="GO:0005829">
    <property type="term" value="C:cytosol"/>
    <property type="evidence" value="ECO:0007669"/>
    <property type="project" value="TreeGrafter"/>
</dbReference>
<feature type="domain" description="D-isomer specific 2-hydroxyacid dehydrogenase catalytic" evidence="5">
    <location>
        <begin position="21"/>
        <end position="327"/>
    </location>
</feature>
<dbReference type="RefSeq" id="WP_187301560.1">
    <property type="nucleotide sequence ID" value="NZ_JACRYT010000001.1"/>
</dbReference>
<evidence type="ECO:0000256" key="2">
    <source>
        <dbReference type="ARBA" id="ARBA00023002"/>
    </source>
</evidence>
<evidence type="ECO:0000313" key="7">
    <source>
        <dbReference type="EMBL" id="MBC6678363.1"/>
    </source>
</evidence>